<keyword evidence="14" id="KW-1185">Reference proteome</keyword>
<feature type="domain" description="Cadherin" evidence="12">
    <location>
        <begin position="107"/>
        <end position="221"/>
    </location>
</feature>
<evidence type="ECO:0000259" key="12">
    <source>
        <dbReference type="PROSITE" id="PS50268"/>
    </source>
</evidence>
<feature type="domain" description="Cadherin" evidence="12">
    <location>
        <begin position="222"/>
        <end position="334"/>
    </location>
</feature>
<evidence type="ECO:0000313" key="13">
    <source>
        <dbReference type="EMBL" id="KAJ8351377.1"/>
    </source>
</evidence>
<dbReference type="CDD" id="cd11304">
    <property type="entry name" value="Cadherin_repeat"/>
    <property type="match status" value="8"/>
</dbReference>
<evidence type="ECO:0000256" key="9">
    <source>
        <dbReference type="ARBA" id="ARBA00023136"/>
    </source>
</evidence>
<dbReference type="GO" id="GO:0005886">
    <property type="term" value="C:plasma membrane"/>
    <property type="evidence" value="ECO:0007669"/>
    <property type="project" value="UniProtKB-SubCell"/>
</dbReference>
<feature type="domain" description="Cadherin" evidence="12">
    <location>
        <begin position="10"/>
        <end position="106"/>
    </location>
</feature>
<comment type="subcellular location">
    <subcellularLocation>
        <location evidence="1">Cell membrane</location>
        <topology evidence="1">Single-pass type I membrane protein</topology>
    </subcellularLocation>
</comment>
<dbReference type="Proteomes" id="UP001152622">
    <property type="component" value="Chromosome 8"/>
</dbReference>
<evidence type="ECO:0000256" key="7">
    <source>
        <dbReference type="ARBA" id="ARBA00022889"/>
    </source>
</evidence>
<keyword evidence="4" id="KW-0732">Signal</keyword>
<feature type="domain" description="Cadherin" evidence="12">
    <location>
        <begin position="675"/>
        <end position="787"/>
    </location>
</feature>
<dbReference type="PANTHER" id="PTHR24025:SF23">
    <property type="entry name" value="NEURAL-CADHERIN"/>
    <property type="match status" value="1"/>
</dbReference>
<feature type="domain" description="Cadherin" evidence="12">
    <location>
        <begin position="787"/>
        <end position="901"/>
    </location>
</feature>
<feature type="transmembrane region" description="Helical" evidence="11">
    <location>
        <begin position="1127"/>
        <end position="1149"/>
    </location>
</feature>
<dbReference type="GO" id="GO:0005509">
    <property type="term" value="F:calcium ion binding"/>
    <property type="evidence" value="ECO:0007669"/>
    <property type="project" value="UniProtKB-UniRule"/>
</dbReference>
<dbReference type="InterPro" id="IPR020894">
    <property type="entry name" value="Cadherin_CS"/>
</dbReference>
<dbReference type="InterPro" id="IPR050971">
    <property type="entry name" value="Cadherin-domain_protein"/>
</dbReference>
<feature type="domain" description="Cadherin" evidence="12">
    <location>
        <begin position="573"/>
        <end position="674"/>
    </location>
</feature>
<feature type="domain" description="Cadherin" evidence="12">
    <location>
        <begin position="903"/>
        <end position="1028"/>
    </location>
</feature>
<evidence type="ECO:0000256" key="1">
    <source>
        <dbReference type="ARBA" id="ARBA00004251"/>
    </source>
</evidence>
<keyword evidence="2" id="KW-1003">Cell membrane</keyword>
<keyword evidence="5" id="KW-0677">Repeat</keyword>
<evidence type="ECO:0000256" key="4">
    <source>
        <dbReference type="ARBA" id="ARBA00022729"/>
    </source>
</evidence>
<evidence type="ECO:0000313" key="14">
    <source>
        <dbReference type="Proteomes" id="UP001152622"/>
    </source>
</evidence>
<gene>
    <name evidence="13" type="ORF">SKAU_G00228530</name>
</gene>
<dbReference type="SMART" id="SM00112">
    <property type="entry name" value="CA"/>
    <property type="match status" value="9"/>
</dbReference>
<dbReference type="EMBL" id="JAINUF010000008">
    <property type="protein sequence ID" value="KAJ8351377.1"/>
    <property type="molecule type" value="Genomic_DNA"/>
</dbReference>
<keyword evidence="6 10" id="KW-0106">Calcium</keyword>
<keyword evidence="9 11" id="KW-0472">Membrane</keyword>
<feature type="domain" description="Cadherin" evidence="12">
    <location>
        <begin position="347"/>
        <end position="459"/>
    </location>
</feature>
<dbReference type="FunFam" id="2.60.40.60:FF:000020">
    <property type="entry name" value="Dachsous cadherin-related 1b"/>
    <property type="match status" value="1"/>
</dbReference>
<dbReference type="GO" id="GO:0005911">
    <property type="term" value="C:cell-cell junction"/>
    <property type="evidence" value="ECO:0007669"/>
    <property type="project" value="TreeGrafter"/>
</dbReference>
<dbReference type="SUPFAM" id="SSF49313">
    <property type="entry name" value="Cadherin-like"/>
    <property type="match status" value="9"/>
</dbReference>
<dbReference type="PROSITE" id="PS50268">
    <property type="entry name" value="CADHERIN_2"/>
    <property type="match status" value="9"/>
</dbReference>
<dbReference type="FunFam" id="2.60.40.60:FF:000168">
    <property type="entry name" value="Cadherin-related family member 2"/>
    <property type="match status" value="1"/>
</dbReference>
<comment type="caution">
    <text evidence="13">The sequence shown here is derived from an EMBL/GenBank/DDBJ whole genome shotgun (WGS) entry which is preliminary data.</text>
</comment>
<dbReference type="Pfam" id="PF00028">
    <property type="entry name" value="Cadherin"/>
    <property type="match status" value="6"/>
</dbReference>
<evidence type="ECO:0000256" key="10">
    <source>
        <dbReference type="PROSITE-ProRule" id="PRU00043"/>
    </source>
</evidence>
<reference evidence="13" key="1">
    <citation type="journal article" date="2023" name="Science">
        <title>Genome structures resolve the early diversification of teleost fishes.</title>
        <authorList>
            <person name="Parey E."/>
            <person name="Louis A."/>
            <person name="Montfort J."/>
            <person name="Bouchez O."/>
            <person name="Roques C."/>
            <person name="Iampietro C."/>
            <person name="Lluch J."/>
            <person name="Castinel A."/>
            <person name="Donnadieu C."/>
            <person name="Desvignes T."/>
            <person name="Floi Bucao C."/>
            <person name="Jouanno E."/>
            <person name="Wen M."/>
            <person name="Mejri S."/>
            <person name="Dirks R."/>
            <person name="Jansen H."/>
            <person name="Henkel C."/>
            <person name="Chen W.J."/>
            <person name="Zahm M."/>
            <person name="Cabau C."/>
            <person name="Klopp C."/>
            <person name="Thompson A.W."/>
            <person name="Robinson-Rechavi M."/>
            <person name="Braasch I."/>
            <person name="Lecointre G."/>
            <person name="Bobe J."/>
            <person name="Postlethwait J.H."/>
            <person name="Berthelot C."/>
            <person name="Roest Crollius H."/>
            <person name="Guiguen Y."/>
        </authorList>
    </citation>
    <scope>NUCLEOTIDE SEQUENCE</scope>
    <source>
        <strain evidence="13">WJC10195</strain>
    </source>
</reference>
<keyword evidence="3 11" id="KW-0812">Transmembrane</keyword>
<evidence type="ECO:0000256" key="8">
    <source>
        <dbReference type="ARBA" id="ARBA00022989"/>
    </source>
</evidence>
<evidence type="ECO:0000256" key="3">
    <source>
        <dbReference type="ARBA" id="ARBA00022692"/>
    </source>
</evidence>
<evidence type="ECO:0000256" key="2">
    <source>
        <dbReference type="ARBA" id="ARBA00022475"/>
    </source>
</evidence>
<evidence type="ECO:0000256" key="11">
    <source>
        <dbReference type="SAM" id="Phobius"/>
    </source>
</evidence>
<dbReference type="InterPro" id="IPR002126">
    <property type="entry name" value="Cadherin-like_dom"/>
</dbReference>
<protein>
    <recommendedName>
        <fullName evidence="12">Cadherin domain-containing protein</fullName>
    </recommendedName>
</protein>
<keyword evidence="7" id="KW-0130">Cell adhesion</keyword>
<evidence type="ECO:0000256" key="5">
    <source>
        <dbReference type="ARBA" id="ARBA00022737"/>
    </source>
</evidence>
<dbReference type="FunFam" id="2.60.40.60:FF:000252">
    <property type="entry name" value="Cadherin related family member 2"/>
    <property type="match status" value="1"/>
</dbReference>
<evidence type="ECO:0000256" key="6">
    <source>
        <dbReference type="ARBA" id="ARBA00022837"/>
    </source>
</evidence>
<dbReference type="InterPro" id="IPR015919">
    <property type="entry name" value="Cadherin-like_sf"/>
</dbReference>
<dbReference type="FunFam" id="2.60.40.60:FF:000098">
    <property type="entry name" value="cadherin-23 isoform X1"/>
    <property type="match status" value="1"/>
</dbReference>
<accession>A0A9Q1F546</accession>
<keyword evidence="8 11" id="KW-1133">Transmembrane helix</keyword>
<dbReference type="GO" id="GO:0007156">
    <property type="term" value="P:homophilic cell adhesion via plasma membrane adhesion molecules"/>
    <property type="evidence" value="ECO:0007669"/>
    <property type="project" value="InterPro"/>
</dbReference>
<dbReference type="Gene3D" id="2.60.40.60">
    <property type="entry name" value="Cadherins"/>
    <property type="match status" value="9"/>
</dbReference>
<dbReference type="PROSITE" id="PS00232">
    <property type="entry name" value="CADHERIN_1"/>
    <property type="match status" value="4"/>
</dbReference>
<dbReference type="PRINTS" id="PR00205">
    <property type="entry name" value="CADHERIN"/>
</dbReference>
<sequence length="1285" mass="141280">MAGYVQGTPEIHTLQATVREDVPVGDFAFQINATDSNGLPIEYSIYGQHASYFKVDKNTGRVTVANVLNREDIPVLSITIQVFSDSLARQPIPVIVEDANDNWPIFQNVPYNKDVKENEIVGTVIFKVYAIDSDYNTAGSVTYSILGVVPKEGVTLFAISPSNGEVMLTGKLNFTSKSNFYQLQINATDGGGPFEGQILNRSTTTVAFIKVIDVPDLNPQFLRLPYSKNVDEHADVDLSVFQVEAFDPDTEVNDMIMYSISNSNAPGLFRIDQMSGIISVNSMIDRESLLNISAKVVLQVAATEANLSVNGIHASSSAEVEISILDINDNKPLFYACEADQCDFTTVANSFFGSVDEGSFRGVPVAGLNMAVRDLDEGVNAIFKLDLQGPDKDAFSVMYIQQSGSVQITIERPLDIDYEKKETMIVQVVASDTSLPQDCCSTATVTIQINDTNDNIPVFEDDIYNLEVKEHSAVGTVIATITATDPDTEDVGKITYALASGSILQYFTVDPKNGSVMVNSDKLDWEIRSSYTANLQAFDSAGKQGFTTLEITILDINDQAPDMVRDRYEDFINEGPGEKLDITIQARDDDEKDTNNSRICYDIMPSEFSQNFTIDKATGKLDIIGPLDREAIDPSANGVIELNVTAYDLGVPSLSSYVMVLINVEDINDNAPRFRQQTYTFFVNESIKGAFIGSVSAYDADQVVFNNRISFDITTSGFASFIIVSLGEGEGRGYMGNISVDQDIALDYELQKEPYIFKVEASDVGHKKDVAVVEVHVVDVNDEPPYIPPNQSLQVTENTKETEVGFIFGEDKDGKHSLQYELLYSTCSRKGVMVLCEEDWFALLPTGNVTVNPEFVIDYEVYDQVILNVQVVDILTEKGTDYAKGQLQIDIEDINDNVPQFIVSEALFIVVTEKTESGTPVAVVTATDRDSGKNKEITFNVVKTEFVSTNNEISPEGRFYIDLATEEDAYVGTVKTFGGLNSDLKGRYLVTVEATNSEVEPQLKNSTLLEIYTIDNSFRVELYFEPSVEQVDSDINNIRRILSAATKATVHILRVVAVGSEAEQRASPLTLLEAYFVYTNGTAIQSDTVEKILQEDLYHADMLKDLGLSGIVSGGGGIGGEIDPVQYILLGLVGGLMIVLVVMITSLVCTQRNYKRKLKAAKALNSASNMATENQKSSAIVPGTNQMKANPVLNLNIDTTTDLGFDEEDSSTDRMSVNSLDYNIDVNMTENDTAPMVAIEEEDEEQEEHVYIEPLDVALAVRWEKKKAPEVPHGFVNPTLDTTDL</sequence>
<proteinExistence type="predicted"/>
<dbReference type="OrthoDB" id="6491773at2759"/>
<organism evidence="13 14">
    <name type="scientific">Synaphobranchus kaupii</name>
    <name type="common">Kaup's arrowtooth eel</name>
    <dbReference type="NCBI Taxonomy" id="118154"/>
    <lineage>
        <taxon>Eukaryota</taxon>
        <taxon>Metazoa</taxon>
        <taxon>Chordata</taxon>
        <taxon>Craniata</taxon>
        <taxon>Vertebrata</taxon>
        <taxon>Euteleostomi</taxon>
        <taxon>Actinopterygii</taxon>
        <taxon>Neopterygii</taxon>
        <taxon>Teleostei</taxon>
        <taxon>Anguilliformes</taxon>
        <taxon>Synaphobranchidae</taxon>
        <taxon>Synaphobranchus</taxon>
    </lineage>
</organism>
<name>A0A9Q1F546_SYNKA</name>
<dbReference type="PANTHER" id="PTHR24025">
    <property type="entry name" value="DESMOGLEIN FAMILY MEMBER"/>
    <property type="match status" value="1"/>
</dbReference>
<feature type="domain" description="Cadherin" evidence="12">
    <location>
        <begin position="460"/>
        <end position="563"/>
    </location>
</feature>
<dbReference type="GO" id="GO:0009653">
    <property type="term" value="P:anatomical structure morphogenesis"/>
    <property type="evidence" value="ECO:0007669"/>
    <property type="project" value="UniProtKB-ARBA"/>
</dbReference>